<evidence type="ECO:0000313" key="3">
    <source>
        <dbReference type="Proteomes" id="UP000032142"/>
    </source>
</evidence>
<gene>
    <name evidence="2" type="ORF">F383_13697</name>
</gene>
<protein>
    <submittedName>
        <fullName evidence="2">Chitin synthase 2</fullName>
    </submittedName>
</protein>
<reference evidence="3" key="1">
    <citation type="submission" date="2014-09" db="EMBL/GenBank/DDBJ databases">
        <authorList>
            <person name="Mudge J."/>
            <person name="Ramaraj T."/>
            <person name="Lindquist I.E."/>
            <person name="Bharti A.K."/>
            <person name="Sundararajan A."/>
            <person name="Cameron C.T."/>
            <person name="Woodward J.E."/>
            <person name="May G.D."/>
            <person name="Brubaker C."/>
            <person name="Broadhvest J."/>
            <person name="Wilkins T.A."/>
        </authorList>
    </citation>
    <scope>NUCLEOTIDE SEQUENCE</scope>
    <source>
        <strain evidence="3">cv. AKA8401</strain>
    </source>
</reference>
<proteinExistence type="predicted"/>
<dbReference type="Proteomes" id="UP000032142">
    <property type="component" value="Unassembled WGS sequence"/>
</dbReference>
<keyword evidence="1" id="KW-0812">Transmembrane</keyword>
<evidence type="ECO:0000313" key="2">
    <source>
        <dbReference type="EMBL" id="KHG29696.1"/>
    </source>
</evidence>
<feature type="transmembrane region" description="Helical" evidence="1">
    <location>
        <begin position="99"/>
        <end position="120"/>
    </location>
</feature>
<name>A0A0B0Q1K0_GOSAR</name>
<keyword evidence="3" id="KW-1185">Reference proteome</keyword>
<accession>A0A0B0Q1K0</accession>
<organism evidence="2 3">
    <name type="scientific">Gossypium arboreum</name>
    <name type="common">Tree cotton</name>
    <name type="synonym">Gossypium nanking</name>
    <dbReference type="NCBI Taxonomy" id="29729"/>
    <lineage>
        <taxon>Eukaryota</taxon>
        <taxon>Viridiplantae</taxon>
        <taxon>Streptophyta</taxon>
        <taxon>Embryophyta</taxon>
        <taxon>Tracheophyta</taxon>
        <taxon>Spermatophyta</taxon>
        <taxon>Magnoliopsida</taxon>
        <taxon>eudicotyledons</taxon>
        <taxon>Gunneridae</taxon>
        <taxon>Pentapetalae</taxon>
        <taxon>rosids</taxon>
        <taxon>malvids</taxon>
        <taxon>Malvales</taxon>
        <taxon>Malvaceae</taxon>
        <taxon>Malvoideae</taxon>
        <taxon>Gossypium</taxon>
    </lineage>
</organism>
<feature type="transmembrane region" description="Helical" evidence="1">
    <location>
        <begin position="21"/>
        <end position="40"/>
    </location>
</feature>
<evidence type="ECO:0000256" key="1">
    <source>
        <dbReference type="SAM" id="Phobius"/>
    </source>
</evidence>
<dbReference type="AlphaFoldDB" id="A0A0B0Q1K0"/>
<dbReference type="EMBL" id="KN451294">
    <property type="protein sequence ID" value="KHG29696.1"/>
    <property type="molecule type" value="Genomic_DNA"/>
</dbReference>
<sequence length="122" mass="13805">MRTSDFRPQTPSRLRLKQRRWDSGGSFIWVNSFASFYPLYTRNNSMYRCALASYGDCAGVRGLWRGCWTLGRTEAWSGQAASEGCGARWICFGFPFQKFWAIWANVVLGLGLIWGLGIGLGF</sequence>
<keyword evidence="1" id="KW-0472">Membrane</keyword>
<keyword evidence="1" id="KW-1133">Transmembrane helix</keyword>